<protein>
    <submittedName>
        <fullName evidence="2">PHP domain-containing protein</fullName>
    </submittedName>
</protein>
<organism evidence="2 3">
    <name type="scientific">Alkaliphilus serpentinus</name>
    <dbReference type="NCBI Taxonomy" id="1482731"/>
    <lineage>
        <taxon>Bacteria</taxon>
        <taxon>Bacillati</taxon>
        <taxon>Bacillota</taxon>
        <taxon>Clostridia</taxon>
        <taxon>Peptostreptococcales</taxon>
        <taxon>Natronincolaceae</taxon>
        <taxon>Alkaliphilus</taxon>
    </lineage>
</organism>
<dbReference type="EMBL" id="WBZB01000048">
    <property type="protein sequence ID" value="KAB3526748.1"/>
    <property type="molecule type" value="Genomic_DNA"/>
</dbReference>
<evidence type="ECO:0000313" key="2">
    <source>
        <dbReference type="EMBL" id="KAB3526748.1"/>
    </source>
</evidence>
<dbReference type="OrthoDB" id="9791620at2"/>
<dbReference type="RefSeq" id="WP_151866846.1">
    <property type="nucleotide sequence ID" value="NZ_WBZB01000048.1"/>
</dbReference>
<dbReference type="Pfam" id="PF02811">
    <property type="entry name" value="PHP"/>
    <property type="match status" value="1"/>
</dbReference>
<dbReference type="InterPro" id="IPR052018">
    <property type="entry name" value="PHP_domain"/>
</dbReference>
<name>A0A833HLY8_9FIRM</name>
<reference evidence="2 3" key="1">
    <citation type="submission" date="2019-10" db="EMBL/GenBank/DDBJ databases">
        <title>Alkaliphilus serpentinus sp. nov. and Alkaliphilus pronyensis sp. nov., two novel anaerobic alkaliphilic species isolated from the serpentinized-hosted hydrothermal field of the Prony Bay (New Caledonia).</title>
        <authorList>
            <person name="Postec A."/>
        </authorList>
    </citation>
    <scope>NUCLEOTIDE SEQUENCE [LARGE SCALE GENOMIC DNA]</scope>
    <source>
        <strain evidence="2 3">LacT</strain>
    </source>
</reference>
<dbReference type="SMART" id="SM00481">
    <property type="entry name" value="POLIIIAc"/>
    <property type="match status" value="1"/>
</dbReference>
<dbReference type="CDD" id="cd07438">
    <property type="entry name" value="PHP_HisPPase_AMP"/>
    <property type="match status" value="1"/>
</dbReference>
<accession>A0A833HLY8</accession>
<dbReference type="Proteomes" id="UP000465601">
    <property type="component" value="Unassembled WGS sequence"/>
</dbReference>
<dbReference type="PANTHER" id="PTHR42924">
    <property type="entry name" value="EXONUCLEASE"/>
    <property type="match status" value="1"/>
</dbReference>
<gene>
    <name evidence="2" type="ORF">F8153_13340</name>
</gene>
<dbReference type="GO" id="GO:0035312">
    <property type="term" value="F:5'-3' DNA exonuclease activity"/>
    <property type="evidence" value="ECO:0007669"/>
    <property type="project" value="TreeGrafter"/>
</dbReference>
<sequence length="272" mass="30574">MKKIDMHVHTTASDGSLNPKEIIHYAKAKGLYGIGITDHDTIEGIEEAKEYGKKEGVLVIPGIELSTEDQEDEIHILGYNIDFHAEELINLLYTLKFERKNRAIKIIQKLRNLHIDISPEEVMDPSKEGVIGRPHIAKVLAEKGYVEDIPSAFHKYLNKGEAAYVPRFKITPFEAIHLIKKIGGISVIAHPGIIKDKSIILKLIKAGIEGIEVYHSLHTTADENYLYGLTQEFNLIVTGGSDFHYPYKNPEGKGDLGSHYSIYEDIKDSFNL</sequence>
<keyword evidence="3" id="KW-1185">Reference proteome</keyword>
<dbReference type="GO" id="GO:0004534">
    <property type="term" value="F:5'-3' RNA exonuclease activity"/>
    <property type="evidence" value="ECO:0007669"/>
    <property type="project" value="TreeGrafter"/>
</dbReference>
<evidence type="ECO:0000313" key="3">
    <source>
        <dbReference type="Proteomes" id="UP000465601"/>
    </source>
</evidence>
<proteinExistence type="predicted"/>
<dbReference type="InterPro" id="IPR003141">
    <property type="entry name" value="Pol/His_phosphatase_N"/>
</dbReference>
<dbReference type="Gene3D" id="1.10.150.650">
    <property type="match status" value="1"/>
</dbReference>
<dbReference type="InterPro" id="IPR004013">
    <property type="entry name" value="PHP_dom"/>
</dbReference>
<dbReference type="Gene3D" id="3.20.20.140">
    <property type="entry name" value="Metal-dependent hydrolases"/>
    <property type="match status" value="1"/>
</dbReference>
<feature type="domain" description="Polymerase/histidinol phosphatase N-terminal" evidence="1">
    <location>
        <begin position="4"/>
        <end position="69"/>
    </location>
</feature>
<dbReference type="SUPFAM" id="SSF89550">
    <property type="entry name" value="PHP domain-like"/>
    <property type="match status" value="1"/>
</dbReference>
<evidence type="ECO:0000259" key="1">
    <source>
        <dbReference type="SMART" id="SM00481"/>
    </source>
</evidence>
<dbReference type="PANTHER" id="PTHR42924:SF3">
    <property type="entry name" value="POLYMERASE_HISTIDINOL PHOSPHATASE N-TERMINAL DOMAIN-CONTAINING PROTEIN"/>
    <property type="match status" value="1"/>
</dbReference>
<comment type="caution">
    <text evidence="2">The sequence shown here is derived from an EMBL/GenBank/DDBJ whole genome shotgun (WGS) entry which is preliminary data.</text>
</comment>
<dbReference type="AlphaFoldDB" id="A0A833HLY8"/>
<dbReference type="InterPro" id="IPR016195">
    <property type="entry name" value="Pol/histidinol_Pase-like"/>
</dbReference>